<evidence type="ECO:0000313" key="4">
    <source>
        <dbReference type="Proteomes" id="UP000561726"/>
    </source>
</evidence>
<dbReference type="Pfam" id="PF07883">
    <property type="entry name" value="Cupin_2"/>
    <property type="match status" value="1"/>
</dbReference>
<dbReference type="Gene3D" id="1.10.260.40">
    <property type="entry name" value="lambda repressor-like DNA-binding domains"/>
    <property type="match status" value="1"/>
</dbReference>
<dbReference type="GO" id="GO:0003700">
    <property type="term" value="F:DNA-binding transcription factor activity"/>
    <property type="evidence" value="ECO:0007669"/>
    <property type="project" value="TreeGrafter"/>
</dbReference>
<dbReference type="GO" id="GO:0003677">
    <property type="term" value="F:DNA binding"/>
    <property type="evidence" value="ECO:0007669"/>
    <property type="project" value="UniProtKB-KW"/>
</dbReference>
<dbReference type="CDD" id="cd00093">
    <property type="entry name" value="HTH_XRE"/>
    <property type="match status" value="1"/>
</dbReference>
<sequence>MADASLDLIGSRLKSWRQKRGMTLDELSAATDISASTISRLESGKRAPNLELVVPIARALRLELDDLVPRSVPDPRVPRITKRVGEVTYVSLSPDSSPVQTYKVTLPATPPGTLVVPELRVHDGYEWLYVLDGRLRLVLGEHDVVLGPGEAAEFDTRTPHWLAASGIGPVDLLTIFSKEGKRIHLRARPTPSGNNN</sequence>
<dbReference type="PROSITE" id="PS50943">
    <property type="entry name" value="HTH_CROC1"/>
    <property type="match status" value="1"/>
</dbReference>
<dbReference type="SMART" id="SM00530">
    <property type="entry name" value="HTH_XRE"/>
    <property type="match status" value="1"/>
</dbReference>
<accession>A0A7W9E3S2</accession>
<dbReference type="InterPro" id="IPR014710">
    <property type="entry name" value="RmlC-like_jellyroll"/>
</dbReference>
<evidence type="ECO:0000313" key="3">
    <source>
        <dbReference type="EMBL" id="MBB5641346.1"/>
    </source>
</evidence>
<reference evidence="3 4" key="1">
    <citation type="submission" date="2020-08" db="EMBL/GenBank/DDBJ databases">
        <title>Sequencing the genomes of 1000 actinobacteria strains.</title>
        <authorList>
            <person name="Klenk H.-P."/>
        </authorList>
    </citation>
    <scope>NUCLEOTIDE SEQUENCE [LARGE SCALE GENOMIC DNA]</scope>
    <source>
        <strain evidence="3 4">DSM 21065</strain>
    </source>
</reference>
<dbReference type="RefSeq" id="WP_236628934.1">
    <property type="nucleotide sequence ID" value="NZ_JACHBQ010000001.1"/>
</dbReference>
<dbReference type="Gene3D" id="2.60.120.10">
    <property type="entry name" value="Jelly Rolls"/>
    <property type="match status" value="1"/>
</dbReference>
<organism evidence="3 4">
    <name type="scientific">Cryobacterium roopkundense</name>
    <dbReference type="NCBI Taxonomy" id="1001240"/>
    <lineage>
        <taxon>Bacteria</taxon>
        <taxon>Bacillati</taxon>
        <taxon>Actinomycetota</taxon>
        <taxon>Actinomycetes</taxon>
        <taxon>Micrococcales</taxon>
        <taxon>Microbacteriaceae</taxon>
        <taxon>Cryobacterium</taxon>
    </lineage>
</organism>
<name>A0A7W9E3S2_9MICO</name>
<dbReference type="InterPro" id="IPR050807">
    <property type="entry name" value="TransReg_Diox_bact_type"/>
</dbReference>
<feature type="domain" description="HTH cro/C1-type" evidence="2">
    <location>
        <begin position="13"/>
        <end position="67"/>
    </location>
</feature>
<dbReference type="InterPro" id="IPR011051">
    <property type="entry name" value="RmlC_Cupin_sf"/>
</dbReference>
<dbReference type="Proteomes" id="UP000561726">
    <property type="component" value="Unassembled WGS sequence"/>
</dbReference>
<protein>
    <submittedName>
        <fullName evidence="3">Transcriptional regulator with XRE-family HTH domain</fullName>
    </submittedName>
</protein>
<evidence type="ECO:0000256" key="1">
    <source>
        <dbReference type="ARBA" id="ARBA00023125"/>
    </source>
</evidence>
<evidence type="ECO:0000259" key="2">
    <source>
        <dbReference type="PROSITE" id="PS50943"/>
    </source>
</evidence>
<dbReference type="PANTHER" id="PTHR46797:SF1">
    <property type="entry name" value="METHYLPHOSPHONATE SYNTHASE"/>
    <property type="match status" value="1"/>
</dbReference>
<comment type="caution">
    <text evidence="3">The sequence shown here is derived from an EMBL/GenBank/DDBJ whole genome shotgun (WGS) entry which is preliminary data.</text>
</comment>
<dbReference type="InterPro" id="IPR013096">
    <property type="entry name" value="Cupin_2"/>
</dbReference>
<dbReference type="PANTHER" id="PTHR46797">
    <property type="entry name" value="HTH-TYPE TRANSCRIPTIONAL REGULATOR"/>
    <property type="match status" value="1"/>
</dbReference>
<dbReference type="EMBL" id="JACHBQ010000001">
    <property type="protein sequence ID" value="MBB5641346.1"/>
    <property type="molecule type" value="Genomic_DNA"/>
</dbReference>
<dbReference type="GO" id="GO:0005829">
    <property type="term" value="C:cytosol"/>
    <property type="evidence" value="ECO:0007669"/>
    <property type="project" value="TreeGrafter"/>
</dbReference>
<dbReference type="InterPro" id="IPR001387">
    <property type="entry name" value="Cro/C1-type_HTH"/>
</dbReference>
<gene>
    <name evidence="3" type="ORF">BJ997_001894</name>
</gene>
<dbReference type="SUPFAM" id="SSF47413">
    <property type="entry name" value="lambda repressor-like DNA-binding domains"/>
    <property type="match status" value="1"/>
</dbReference>
<proteinExistence type="predicted"/>
<dbReference type="Pfam" id="PF01381">
    <property type="entry name" value="HTH_3"/>
    <property type="match status" value="1"/>
</dbReference>
<dbReference type="AlphaFoldDB" id="A0A7W9E3S2"/>
<dbReference type="InterPro" id="IPR010982">
    <property type="entry name" value="Lambda_DNA-bd_dom_sf"/>
</dbReference>
<dbReference type="SUPFAM" id="SSF51182">
    <property type="entry name" value="RmlC-like cupins"/>
    <property type="match status" value="1"/>
</dbReference>
<dbReference type="CDD" id="cd02209">
    <property type="entry name" value="cupin_XRE_C"/>
    <property type="match status" value="1"/>
</dbReference>
<keyword evidence="1" id="KW-0238">DNA-binding</keyword>